<accession>A0A0V0RBJ7</accession>
<evidence type="ECO:0000313" key="2">
    <source>
        <dbReference type="Proteomes" id="UP000054630"/>
    </source>
</evidence>
<proteinExistence type="predicted"/>
<dbReference type="EMBL" id="JYDL01001160">
    <property type="protein sequence ID" value="KRX11895.1"/>
    <property type="molecule type" value="Genomic_DNA"/>
</dbReference>
<name>A0A0V0RBJ7_9BILA</name>
<organism evidence="1 2">
    <name type="scientific">Trichinella nelsoni</name>
    <dbReference type="NCBI Taxonomy" id="6336"/>
    <lineage>
        <taxon>Eukaryota</taxon>
        <taxon>Metazoa</taxon>
        <taxon>Ecdysozoa</taxon>
        <taxon>Nematoda</taxon>
        <taxon>Enoplea</taxon>
        <taxon>Dorylaimia</taxon>
        <taxon>Trichinellida</taxon>
        <taxon>Trichinellidae</taxon>
        <taxon>Trichinella</taxon>
    </lineage>
</organism>
<dbReference type="AlphaFoldDB" id="A0A0V0RBJ7"/>
<evidence type="ECO:0000313" key="1">
    <source>
        <dbReference type="EMBL" id="KRX11895.1"/>
    </source>
</evidence>
<sequence>MGGVDILDKLLSSYRPPWRLRRELHKESSTALSHLDFR</sequence>
<protein>
    <submittedName>
        <fullName evidence="1">Uncharacterized protein</fullName>
    </submittedName>
</protein>
<reference evidence="1 2" key="1">
    <citation type="submission" date="2015-01" db="EMBL/GenBank/DDBJ databases">
        <title>Evolution of Trichinella species and genotypes.</title>
        <authorList>
            <person name="Korhonen P.K."/>
            <person name="Edoardo P."/>
            <person name="Giuseppe L.R."/>
            <person name="Gasser R.B."/>
        </authorList>
    </citation>
    <scope>NUCLEOTIDE SEQUENCE [LARGE SCALE GENOMIC DNA]</scope>
    <source>
        <strain evidence="1">ISS37</strain>
    </source>
</reference>
<comment type="caution">
    <text evidence="1">The sequence shown here is derived from an EMBL/GenBank/DDBJ whole genome shotgun (WGS) entry which is preliminary data.</text>
</comment>
<keyword evidence="2" id="KW-1185">Reference proteome</keyword>
<dbReference type="Proteomes" id="UP000054630">
    <property type="component" value="Unassembled WGS sequence"/>
</dbReference>
<gene>
    <name evidence="1" type="ORF">T07_5832</name>
</gene>